<feature type="region of interest" description="Disordered" evidence="3">
    <location>
        <begin position="640"/>
        <end position="665"/>
    </location>
</feature>
<feature type="region of interest" description="Disordered" evidence="3">
    <location>
        <begin position="919"/>
        <end position="982"/>
    </location>
</feature>
<sequence>MDGYATPSSSDDEGPPPVTPPPPPPSSSPSASASLIQSFFRRSLVPKEAKKLRRLRRRVVRIQACARRFLAVALLRRSLEHVRRVQGAWGRKQLRGLPKLAVIAREMAAAKRHAARNRAARFEEEDYALLNACLHPPEGGGPSPSAASSAAASAASLSSAAYDPARPMFPAMLPLPPCSLPPSCVTSCGSASPPSSLRSFLPAGLVATFLRLMRELHAELVPDRVLHVALTASAAVFLTLNGRVFTAGAGGQGQLGYASKAPTDRARILEHLYSRVAVPPSTSVKVACVAAGRAHCAALASDGRVFSWGDNSRGQLGFPTAYNATRGEKCSATPRPVAFSSPLASAVAAAGDWTAALAKGQLYAWGDGRCLAQGQFAKVRDSDRPRAVKIAGSERHRFQQLACGQGHGAAVSALGRVFTWGCNHFLQTGHAQSLSGPSGLVKLATEVPGLAGVAAVDCGGFHTAAVAKSGAVYAWGCNGHGQCGGEAGFNVGRPRKVPGLTERSRQVRCGFRSTRALTKAGGRVLGWGIKVSERYEEVNDLNETSVLTVKRDSGRAQNHWHTDLVPLAPEVSASPEPALLDHPSNGWVEDEECWGGRTGLTCAWSETMQMDYLNYYVDAKAEETAKKNFLRRSSMALTNMSAKKARKPGPDNYSPGKSPYAKEKGPFVNDEWNKFSLQGKFGSSEKQHVADVNDEIAKRFRQECNHLQLRTPGKKQVARRQKEAAMEKRRGERKEGANQFQVESLLGNLSGDDSDEEKPVKSESGQQITVAIEDDAMANAVEAAEVGSSGGGSNAENAEPVGELPADEKPKTKPKPTPKRKPPPPPCAPPPLINSPLGRTVAARRLSSNTKKPPPPPVSPGKEKEKVWPVSKDLENVGMPQRKSVVIPPSSVQSLKDAQAAKMQKRRSFANATSSSFIEAFSGDEDEEEEDEAGDKMRRRGMSLLQRHSSSVGLEGRDRGDSVALREEGDKGGGGRGKNLGRGISIASLLSMDVDES</sequence>
<feature type="repeat" description="RCC1" evidence="2">
    <location>
        <begin position="303"/>
        <end position="360"/>
    </location>
</feature>
<feature type="compositionally biased region" description="Basic and acidic residues" evidence="3">
    <location>
        <begin position="955"/>
        <end position="973"/>
    </location>
</feature>
<organism evidence="5 6">
    <name type="scientific">Tetraparma gracilis</name>
    <dbReference type="NCBI Taxonomy" id="2962635"/>
    <lineage>
        <taxon>Eukaryota</taxon>
        <taxon>Sar</taxon>
        <taxon>Stramenopiles</taxon>
        <taxon>Ochrophyta</taxon>
        <taxon>Bolidophyceae</taxon>
        <taxon>Parmales</taxon>
        <taxon>Triparmaceae</taxon>
        <taxon>Tetraparma</taxon>
    </lineage>
</organism>
<comment type="caution">
    <text evidence="5">The sequence shown here is derived from an EMBL/GenBank/DDBJ whole genome shotgun (WGS) entry which is preliminary data.</text>
</comment>
<feature type="compositionally biased region" description="Basic residues" evidence="3">
    <location>
        <begin position="812"/>
        <end position="822"/>
    </location>
</feature>
<evidence type="ECO:0000313" key="5">
    <source>
        <dbReference type="EMBL" id="GMI27878.1"/>
    </source>
</evidence>
<evidence type="ECO:0000313" key="6">
    <source>
        <dbReference type="Proteomes" id="UP001165060"/>
    </source>
</evidence>
<dbReference type="PROSITE" id="PS00626">
    <property type="entry name" value="RCC1_2"/>
    <property type="match status" value="1"/>
</dbReference>
<feature type="compositionally biased region" description="Basic and acidic residues" evidence="3">
    <location>
        <begin position="720"/>
        <end position="736"/>
    </location>
</feature>
<evidence type="ECO:0000259" key="4">
    <source>
        <dbReference type="Pfam" id="PF25390"/>
    </source>
</evidence>
<dbReference type="SUPFAM" id="SSF50985">
    <property type="entry name" value="RCC1/BLIP-II"/>
    <property type="match status" value="1"/>
</dbReference>
<feature type="compositionally biased region" description="Acidic residues" evidence="3">
    <location>
        <begin position="922"/>
        <end position="933"/>
    </location>
</feature>
<name>A0ABQ6ML04_9STRA</name>
<keyword evidence="6" id="KW-1185">Reference proteome</keyword>
<dbReference type="EMBL" id="BRYB01002942">
    <property type="protein sequence ID" value="GMI27878.1"/>
    <property type="molecule type" value="Genomic_DNA"/>
</dbReference>
<dbReference type="InterPro" id="IPR058923">
    <property type="entry name" value="RCC1-like_dom"/>
</dbReference>
<accession>A0ABQ6ML04</accession>
<feature type="region of interest" description="Disordered" evidence="3">
    <location>
        <begin position="710"/>
        <end position="868"/>
    </location>
</feature>
<evidence type="ECO:0000256" key="2">
    <source>
        <dbReference type="PROSITE-ProRule" id="PRU00235"/>
    </source>
</evidence>
<feature type="repeat" description="RCC1" evidence="2">
    <location>
        <begin position="470"/>
        <end position="520"/>
    </location>
</feature>
<dbReference type="InterPro" id="IPR000408">
    <property type="entry name" value="Reg_chr_condens"/>
</dbReference>
<feature type="repeat" description="RCC1" evidence="2">
    <location>
        <begin position="415"/>
        <end position="469"/>
    </location>
</feature>
<feature type="region of interest" description="Disordered" evidence="3">
    <location>
        <begin position="1"/>
        <end position="32"/>
    </location>
</feature>
<gene>
    <name evidence="5" type="ORF">TeGR_g6752</name>
</gene>
<dbReference type="InterPro" id="IPR051625">
    <property type="entry name" value="Signaling_Regulatory_Domain"/>
</dbReference>
<dbReference type="Proteomes" id="UP001165060">
    <property type="component" value="Unassembled WGS sequence"/>
</dbReference>
<dbReference type="Gene3D" id="2.130.10.30">
    <property type="entry name" value="Regulator of chromosome condensation 1/beta-lactamase-inhibitor protein II"/>
    <property type="match status" value="1"/>
</dbReference>
<protein>
    <recommendedName>
        <fullName evidence="4">RCC1-like domain-containing protein</fullName>
    </recommendedName>
</protein>
<dbReference type="InterPro" id="IPR009091">
    <property type="entry name" value="RCC1/BLIP-II"/>
</dbReference>
<feature type="repeat" description="RCC1" evidence="2">
    <location>
        <begin position="360"/>
        <end position="414"/>
    </location>
</feature>
<feature type="domain" description="RCC1-like" evidence="4">
    <location>
        <begin position="282"/>
        <end position="529"/>
    </location>
</feature>
<dbReference type="PANTHER" id="PTHR22872">
    <property type="entry name" value="BTK-BINDING PROTEIN-RELATED"/>
    <property type="match status" value="1"/>
</dbReference>
<dbReference type="Pfam" id="PF25390">
    <property type="entry name" value="WD40_RLD"/>
    <property type="match status" value="1"/>
</dbReference>
<reference evidence="5 6" key="1">
    <citation type="journal article" date="2023" name="Commun. Biol.">
        <title>Genome analysis of Parmales, the sister group of diatoms, reveals the evolutionary specialization of diatoms from phago-mixotrophs to photoautotrophs.</title>
        <authorList>
            <person name="Ban H."/>
            <person name="Sato S."/>
            <person name="Yoshikawa S."/>
            <person name="Yamada K."/>
            <person name="Nakamura Y."/>
            <person name="Ichinomiya M."/>
            <person name="Sato N."/>
            <person name="Blanc-Mathieu R."/>
            <person name="Endo H."/>
            <person name="Kuwata A."/>
            <person name="Ogata H."/>
        </authorList>
    </citation>
    <scope>NUCLEOTIDE SEQUENCE [LARGE SCALE GENOMIC DNA]</scope>
</reference>
<keyword evidence="1" id="KW-0677">Repeat</keyword>
<feature type="repeat" description="RCC1" evidence="2">
    <location>
        <begin position="242"/>
        <end position="302"/>
    </location>
</feature>
<dbReference type="PROSITE" id="PS50012">
    <property type="entry name" value="RCC1_3"/>
    <property type="match status" value="5"/>
</dbReference>
<feature type="compositionally biased region" description="Pro residues" evidence="3">
    <location>
        <begin position="15"/>
        <end position="27"/>
    </location>
</feature>
<evidence type="ECO:0000256" key="1">
    <source>
        <dbReference type="ARBA" id="ARBA00022737"/>
    </source>
</evidence>
<feature type="compositionally biased region" description="Pro residues" evidence="3">
    <location>
        <begin position="823"/>
        <end position="833"/>
    </location>
</feature>
<evidence type="ECO:0000256" key="3">
    <source>
        <dbReference type="SAM" id="MobiDB-lite"/>
    </source>
</evidence>
<dbReference type="PANTHER" id="PTHR22872:SF9">
    <property type="entry name" value="X-LINKED RETINITIS PIGMENTOSA GTPASE REGULATOR"/>
    <property type="match status" value="1"/>
</dbReference>
<dbReference type="PRINTS" id="PR00633">
    <property type="entry name" value="RCCNDNSATION"/>
</dbReference>
<proteinExistence type="predicted"/>